<accession>A0A9P8AIY3</accession>
<keyword evidence="8" id="KW-1133">Transmembrane helix</keyword>
<feature type="binding site" evidence="14">
    <location>
        <position position="122"/>
    </location>
    <ligand>
        <name>FAD</name>
        <dbReference type="ChEBI" id="CHEBI:57692"/>
    </ligand>
</feature>
<dbReference type="PRINTS" id="PR00406">
    <property type="entry name" value="CYTB5RDTASE"/>
</dbReference>
<evidence type="ECO:0000313" key="17">
    <source>
        <dbReference type="EMBL" id="KAG7194279.1"/>
    </source>
</evidence>
<comment type="catalytic activity">
    <reaction evidence="13 15">
        <text>2 Fe(III)-[cytochrome b5] + NADH = 2 Fe(II)-[cytochrome b5] + NAD(+) + H(+)</text>
        <dbReference type="Rhea" id="RHEA:46680"/>
        <dbReference type="Rhea" id="RHEA-COMP:10438"/>
        <dbReference type="Rhea" id="RHEA-COMP:10439"/>
        <dbReference type="ChEBI" id="CHEBI:15378"/>
        <dbReference type="ChEBI" id="CHEBI:29033"/>
        <dbReference type="ChEBI" id="CHEBI:29034"/>
        <dbReference type="ChEBI" id="CHEBI:57540"/>
        <dbReference type="ChEBI" id="CHEBI:57945"/>
        <dbReference type="EC" id="1.6.2.2"/>
    </reaction>
</comment>
<dbReference type="InterPro" id="IPR001433">
    <property type="entry name" value="OxRdtase_FAD/NAD-bd"/>
</dbReference>
<comment type="cofactor">
    <cofactor evidence="1 14 15">
        <name>FAD</name>
        <dbReference type="ChEBI" id="CHEBI:57692"/>
    </cofactor>
</comment>
<comment type="subcellular location">
    <subcellularLocation>
        <location evidence="2">Mitochondrion outer membrane</location>
        <topology evidence="2">Single-pass membrane protein</topology>
    </subcellularLocation>
</comment>
<dbReference type="PANTHER" id="PTHR19370:SF171">
    <property type="entry name" value="NADH-CYTOCHROME B5 REDUCTASE 2"/>
    <property type="match status" value="1"/>
</dbReference>
<feature type="binding site" evidence="14">
    <location>
        <position position="120"/>
    </location>
    <ligand>
        <name>FAD</name>
        <dbReference type="ChEBI" id="CHEBI:57692"/>
    </ligand>
</feature>
<gene>
    <name evidence="17" type="primary">MCR1</name>
    <name evidence="17" type="ORF">KQ657_005006</name>
</gene>
<keyword evidence="5" id="KW-0812">Transmembrane</keyword>
<keyword evidence="7 14" id="KW-0274">FAD</keyword>
<protein>
    <recommendedName>
        <fullName evidence="15">NADH-cytochrome b5 reductase</fullName>
        <ecNumber evidence="15">1.6.2.2</ecNumber>
    </recommendedName>
</protein>
<evidence type="ECO:0000256" key="8">
    <source>
        <dbReference type="ARBA" id="ARBA00022989"/>
    </source>
</evidence>
<dbReference type="PANTHER" id="PTHR19370">
    <property type="entry name" value="NADH-CYTOCHROME B5 REDUCTASE"/>
    <property type="match status" value="1"/>
</dbReference>
<keyword evidence="11" id="KW-0496">Mitochondrion</keyword>
<dbReference type="GO" id="GO:0090524">
    <property type="term" value="F:cytochrome-b5 reductase activity, acting on NADH"/>
    <property type="evidence" value="ECO:0007669"/>
    <property type="project" value="UniProtKB-EC"/>
</dbReference>
<dbReference type="InterPro" id="IPR001834">
    <property type="entry name" value="CBR-like"/>
</dbReference>
<evidence type="ECO:0000256" key="15">
    <source>
        <dbReference type="RuleBase" id="RU361226"/>
    </source>
</evidence>
<name>A0A9P8AIY3_9ASCO</name>
<dbReference type="InterPro" id="IPR017938">
    <property type="entry name" value="Riboflavin_synthase-like_b-brl"/>
</dbReference>
<reference evidence="17" key="1">
    <citation type="submission" date="2021-03" db="EMBL/GenBank/DDBJ databases">
        <authorList>
            <person name="Palmer J.M."/>
        </authorList>
    </citation>
    <scope>NUCLEOTIDE SEQUENCE</scope>
    <source>
        <strain evidence="17">ARV_011</strain>
    </source>
</reference>
<dbReference type="InterPro" id="IPR008333">
    <property type="entry name" value="Cbr1-like_FAD-bd_dom"/>
</dbReference>
<dbReference type="SUPFAM" id="SSF63380">
    <property type="entry name" value="Riboflavin synthase domain-like"/>
    <property type="match status" value="1"/>
</dbReference>
<evidence type="ECO:0000256" key="5">
    <source>
        <dbReference type="ARBA" id="ARBA00022692"/>
    </source>
</evidence>
<evidence type="ECO:0000256" key="2">
    <source>
        <dbReference type="ARBA" id="ARBA00004572"/>
    </source>
</evidence>
<feature type="domain" description="FAD-binding FR-type" evidence="16">
    <location>
        <begin position="50"/>
        <end position="154"/>
    </location>
</feature>
<evidence type="ECO:0000256" key="7">
    <source>
        <dbReference type="ARBA" id="ARBA00022827"/>
    </source>
</evidence>
<evidence type="ECO:0000256" key="12">
    <source>
        <dbReference type="ARBA" id="ARBA00023136"/>
    </source>
</evidence>
<dbReference type="RefSeq" id="XP_043049826.1">
    <property type="nucleotide sequence ID" value="XM_043195653.1"/>
</dbReference>
<evidence type="ECO:0000256" key="4">
    <source>
        <dbReference type="ARBA" id="ARBA00022630"/>
    </source>
</evidence>
<evidence type="ECO:0000256" key="9">
    <source>
        <dbReference type="ARBA" id="ARBA00023002"/>
    </source>
</evidence>
<dbReference type="CDD" id="cd06183">
    <property type="entry name" value="cyt_b5_reduct_like"/>
    <property type="match status" value="1"/>
</dbReference>
<dbReference type="EC" id="1.6.2.2" evidence="15"/>
<keyword evidence="9 15" id="KW-0560">Oxidoreductase</keyword>
<dbReference type="FunFam" id="2.40.30.10:FF:000032">
    <property type="entry name" value="NADH-cytochrome b5 reductase"/>
    <property type="match status" value="1"/>
</dbReference>
<dbReference type="Gene3D" id="3.40.50.80">
    <property type="entry name" value="Nucleotide-binding domain of ferredoxin-NADP reductase (FNR) module"/>
    <property type="match status" value="1"/>
</dbReference>
<dbReference type="GeneID" id="66118380"/>
<feature type="binding site" evidence="14">
    <location>
        <position position="130"/>
    </location>
    <ligand>
        <name>FAD</name>
        <dbReference type="ChEBI" id="CHEBI:57692"/>
    </ligand>
</feature>
<dbReference type="SUPFAM" id="SSF52343">
    <property type="entry name" value="Ferredoxin reductase-like, C-terminal NADP-linked domain"/>
    <property type="match status" value="1"/>
</dbReference>
<proteinExistence type="inferred from homology"/>
<evidence type="ECO:0000256" key="14">
    <source>
        <dbReference type="PIRSR" id="PIRSR601834-1"/>
    </source>
</evidence>
<evidence type="ECO:0000256" key="11">
    <source>
        <dbReference type="ARBA" id="ARBA00023128"/>
    </source>
</evidence>
<feature type="binding site" evidence="14">
    <location>
        <position position="103"/>
    </location>
    <ligand>
        <name>FAD</name>
        <dbReference type="ChEBI" id="CHEBI:57692"/>
    </ligand>
</feature>
<dbReference type="EMBL" id="JAHMUF010000008">
    <property type="protein sequence ID" value="KAG7194279.1"/>
    <property type="molecule type" value="Genomic_DNA"/>
</dbReference>
<keyword evidence="6" id="KW-1000">Mitochondrion outer membrane</keyword>
<dbReference type="OrthoDB" id="432685at2759"/>
<evidence type="ECO:0000256" key="10">
    <source>
        <dbReference type="ARBA" id="ARBA00023027"/>
    </source>
</evidence>
<evidence type="ECO:0000256" key="3">
    <source>
        <dbReference type="ARBA" id="ARBA00006105"/>
    </source>
</evidence>
<organism evidence="17 18">
    <name type="scientific">Scheffersomyces spartinae</name>
    <dbReference type="NCBI Taxonomy" id="45513"/>
    <lineage>
        <taxon>Eukaryota</taxon>
        <taxon>Fungi</taxon>
        <taxon>Dikarya</taxon>
        <taxon>Ascomycota</taxon>
        <taxon>Saccharomycotina</taxon>
        <taxon>Pichiomycetes</taxon>
        <taxon>Debaryomycetaceae</taxon>
        <taxon>Scheffersomyces</taxon>
    </lineage>
</organism>
<evidence type="ECO:0000256" key="13">
    <source>
        <dbReference type="ARBA" id="ARBA00047682"/>
    </source>
</evidence>
<feature type="binding site" evidence="14">
    <location>
        <position position="171"/>
    </location>
    <ligand>
        <name>FAD</name>
        <dbReference type="ChEBI" id="CHEBI:57692"/>
    </ligand>
</feature>
<evidence type="ECO:0000256" key="6">
    <source>
        <dbReference type="ARBA" id="ARBA00022787"/>
    </source>
</evidence>
<dbReference type="GO" id="GO:0006696">
    <property type="term" value="P:ergosterol biosynthetic process"/>
    <property type="evidence" value="ECO:0007669"/>
    <property type="project" value="TreeGrafter"/>
</dbReference>
<dbReference type="InterPro" id="IPR039261">
    <property type="entry name" value="FNR_nucleotide-bd"/>
</dbReference>
<keyword evidence="4 14" id="KW-0285">Flavoprotein</keyword>
<feature type="binding site" evidence="14">
    <location>
        <position position="129"/>
    </location>
    <ligand>
        <name>FAD</name>
        <dbReference type="ChEBI" id="CHEBI:57692"/>
    </ligand>
</feature>
<dbReference type="PRINTS" id="PR00371">
    <property type="entry name" value="FPNCR"/>
</dbReference>
<sequence>MSFLSKAARTVSSPRVLYPFLALGTVGVAYHFSTMSAIYNENSKTFKGDDKWVDLKLIKSYDLSSNTKHFVFATESDDDVSGLQTASCVLAKFVTPKGSNVIRPYTPVSDTEQKGTIEFVIKKYEGGKMSSHLFNLKENDTLSFKGPIVKWKWEPNQFKEITLIGGGTGITPLYQLVHEITKNPQDNTKVHLIYGNLSPKDILMKKELDEYAAKHKDQVKVTYFVDKAESNWDGKTGYITKEYLESELPKPSKESKIFVCGPPPLYNAISGNKVSPTDQGEVTGILADLGFTKEHVFKF</sequence>
<dbReference type="Pfam" id="PF00175">
    <property type="entry name" value="NAD_binding_1"/>
    <property type="match status" value="1"/>
</dbReference>
<dbReference type="PROSITE" id="PS51384">
    <property type="entry name" value="FAD_FR"/>
    <property type="match status" value="1"/>
</dbReference>
<dbReference type="FunFam" id="3.40.50.80:FF:000009">
    <property type="entry name" value="NADH-cytochrome b5 reductase"/>
    <property type="match status" value="1"/>
</dbReference>
<dbReference type="GO" id="GO:0005741">
    <property type="term" value="C:mitochondrial outer membrane"/>
    <property type="evidence" value="ECO:0007669"/>
    <property type="project" value="UniProtKB-SubCell"/>
</dbReference>
<dbReference type="InterPro" id="IPR017927">
    <property type="entry name" value="FAD-bd_FR_type"/>
</dbReference>
<comment type="caution">
    <text evidence="17">The sequence shown here is derived from an EMBL/GenBank/DDBJ whole genome shotgun (WGS) entry which is preliminary data.</text>
</comment>
<dbReference type="InterPro" id="IPR001709">
    <property type="entry name" value="Flavoprot_Pyr_Nucl_cyt_Rdtase"/>
</dbReference>
<feature type="binding site" evidence="14">
    <location>
        <position position="128"/>
    </location>
    <ligand>
        <name>FAD</name>
        <dbReference type="ChEBI" id="CHEBI:57692"/>
    </ligand>
</feature>
<dbReference type="Proteomes" id="UP000790833">
    <property type="component" value="Unassembled WGS sequence"/>
</dbReference>
<feature type="binding site" evidence="14">
    <location>
        <position position="104"/>
    </location>
    <ligand>
        <name>FAD</name>
        <dbReference type="ChEBI" id="CHEBI:57692"/>
    </ligand>
</feature>
<evidence type="ECO:0000313" key="18">
    <source>
        <dbReference type="Proteomes" id="UP000790833"/>
    </source>
</evidence>
<feature type="binding site" evidence="14">
    <location>
        <position position="105"/>
    </location>
    <ligand>
        <name>FAD</name>
        <dbReference type="ChEBI" id="CHEBI:57692"/>
    </ligand>
</feature>
<evidence type="ECO:0000259" key="16">
    <source>
        <dbReference type="PROSITE" id="PS51384"/>
    </source>
</evidence>
<evidence type="ECO:0000256" key="1">
    <source>
        <dbReference type="ARBA" id="ARBA00001974"/>
    </source>
</evidence>
<keyword evidence="12" id="KW-0472">Membrane</keyword>
<keyword evidence="10 15" id="KW-0520">NAD</keyword>
<dbReference type="AlphaFoldDB" id="A0A9P8AIY3"/>
<dbReference type="Pfam" id="PF00970">
    <property type="entry name" value="FAD_binding_6"/>
    <property type="match status" value="1"/>
</dbReference>
<comment type="similarity">
    <text evidence="3 15">Belongs to the flavoprotein pyridine nucleotide cytochrome reductase family.</text>
</comment>
<dbReference type="Gene3D" id="2.40.30.10">
    <property type="entry name" value="Translation factors"/>
    <property type="match status" value="1"/>
</dbReference>
<keyword evidence="18" id="KW-1185">Reference proteome</keyword>